<feature type="domain" description="Ig-like" evidence="3">
    <location>
        <begin position="305"/>
        <end position="391"/>
    </location>
</feature>
<evidence type="ECO:0000256" key="1">
    <source>
        <dbReference type="SAM" id="Phobius"/>
    </source>
</evidence>
<dbReference type="SMART" id="SM00408">
    <property type="entry name" value="IGc2"/>
    <property type="match status" value="2"/>
</dbReference>
<evidence type="ECO:0000259" key="3">
    <source>
        <dbReference type="PROSITE" id="PS50835"/>
    </source>
</evidence>
<dbReference type="PROSITE" id="PS50835">
    <property type="entry name" value="IG_LIKE"/>
    <property type="match status" value="3"/>
</dbReference>
<dbReference type="GeneTree" id="ENSGT01010000222294"/>
<dbReference type="AlphaFoldDB" id="A0A8C5FRN9"/>
<dbReference type="InterPro" id="IPR003599">
    <property type="entry name" value="Ig_sub"/>
</dbReference>
<dbReference type="PANTHER" id="PTHR46013">
    <property type="entry name" value="VASCULAR CELL ADHESION MOLECULE 1"/>
    <property type="match status" value="1"/>
</dbReference>
<feature type="signal peptide" evidence="2">
    <location>
        <begin position="1"/>
        <end position="22"/>
    </location>
</feature>
<dbReference type="InterPro" id="IPR003598">
    <property type="entry name" value="Ig_sub2"/>
</dbReference>
<keyword evidence="1" id="KW-0812">Transmembrane</keyword>
<feature type="chain" id="PRO_5045704864" description="Ig-like domain-containing protein" evidence="2">
    <location>
        <begin position="23"/>
        <end position="528"/>
    </location>
</feature>
<dbReference type="PANTHER" id="PTHR46013:SF4">
    <property type="entry name" value="B-CELL RECEPTOR CD22-RELATED"/>
    <property type="match status" value="1"/>
</dbReference>
<dbReference type="Gene3D" id="2.60.40.10">
    <property type="entry name" value="Immunoglobulins"/>
    <property type="match status" value="3"/>
</dbReference>
<keyword evidence="1" id="KW-1133">Transmembrane helix</keyword>
<dbReference type="SUPFAM" id="SSF48726">
    <property type="entry name" value="Immunoglobulin"/>
    <property type="match status" value="3"/>
</dbReference>
<keyword evidence="1" id="KW-0472">Membrane</keyword>
<dbReference type="Pfam" id="PF13895">
    <property type="entry name" value="Ig_2"/>
    <property type="match status" value="1"/>
</dbReference>
<dbReference type="SMART" id="SM00409">
    <property type="entry name" value="IG"/>
    <property type="match status" value="3"/>
</dbReference>
<feature type="transmembrane region" description="Helical" evidence="1">
    <location>
        <begin position="396"/>
        <end position="418"/>
    </location>
</feature>
<evidence type="ECO:0000313" key="5">
    <source>
        <dbReference type="Proteomes" id="UP000694546"/>
    </source>
</evidence>
<dbReference type="InterPro" id="IPR013783">
    <property type="entry name" value="Ig-like_fold"/>
</dbReference>
<reference evidence="4" key="1">
    <citation type="submission" date="2025-08" db="UniProtKB">
        <authorList>
            <consortium name="Ensembl"/>
        </authorList>
    </citation>
    <scope>IDENTIFICATION</scope>
</reference>
<accession>A0A8C5FRN9</accession>
<dbReference type="InterPro" id="IPR036179">
    <property type="entry name" value="Ig-like_dom_sf"/>
</dbReference>
<dbReference type="InterPro" id="IPR007110">
    <property type="entry name" value="Ig-like_dom"/>
</dbReference>
<proteinExistence type="predicted"/>
<feature type="domain" description="Ig-like" evidence="3">
    <location>
        <begin position="133"/>
        <end position="203"/>
    </location>
</feature>
<feature type="domain" description="Ig-like" evidence="3">
    <location>
        <begin position="219"/>
        <end position="294"/>
    </location>
</feature>
<evidence type="ECO:0000313" key="4">
    <source>
        <dbReference type="Ensembl" id="ENSGMOP00000056240.1"/>
    </source>
</evidence>
<organism evidence="4 5">
    <name type="scientific">Gadus morhua</name>
    <name type="common">Atlantic cod</name>
    <dbReference type="NCBI Taxonomy" id="8049"/>
    <lineage>
        <taxon>Eukaryota</taxon>
        <taxon>Metazoa</taxon>
        <taxon>Chordata</taxon>
        <taxon>Craniata</taxon>
        <taxon>Vertebrata</taxon>
        <taxon>Euteleostomi</taxon>
        <taxon>Actinopterygii</taxon>
        <taxon>Neopterygii</taxon>
        <taxon>Teleostei</taxon>
        <taxon>Neoteleostei</taxon>
        <taxon>Acanthomorphata</taxon>
        <taxon>Zeiogadaria</taxon>
        <taxon>Gadariae</taxon>
        <taxon>Gadiformes</taxon>
        <taxon>Gadoidei</taxon>
        <taxon>Gadidae</taxon>
        <taxon>Gadus</taxon>
    </lineage>
</organism>
<dbReference type="Proteomes" id="UP000694546">
    <property type="component" value="Chromosome 23"/>
</dbReference>
<dbReference type="Pfam" id="PF13927">
    <property type="entry name" value="Ig_3"/>
    <property type="match status" value="1"/>
</dbReference>
<name>A0A8C5FRN9_GADMO</name>
<dbReference type="Ensembl" id="ENSGMOT00000062551.1">
    <property type="protein sequence ID" value="ENSGMOP00000056240.1"/>
    <property type="gene ID" value="ENSGMOG00000035089.1"/>
</dbReference>
<protein>
    <recommendedName>
        <fullName evidence="3">Ig-like domain-containing protein</fullName>
    </recommendedName>
</protein>
<reference evidence="4" key="2">
    <citation type="submission" date="2025-09" db="UniProtKB">
        <authorList>
            <consortium name="Ensembl"/>
        </authorList>
    </citation>
    <scope>IDENTIFICATION</scope>
</reference>
<dbReference type="OMA" id="THITSEH"/>
<sequence length="528" mass="58417">MNLRSAARGFLAFLLSVPVLQGNGDWRVTYSPSNVCALRGAMVDINCTYDYPDDVQYLPNTVRTLWFTKGNNYQPVDLENDKDYTGRVESSCEEVSCHGTCSLRINDLRQSDSAVYKFRFTTNLPGGKYTGDPGVTLSVTDLQVKVSFLDPTDPTWAELECHSMCGLAGDPRYIWFRNGMKGRRGVNYRAHIQSGDSYSCTVEGYEHIRSPLVYAPKTPSVTVSPSGEIEEGSSVTLSCSSDANPAAEYTWFKVDTDRSSRKMNQGPQLVFKQILTSDSGQYYCLVQTELRQASIWITIHMKYGPKHTSVCSNPSGEIEEGSSVTLSCSSDANPAANYTWFKEHEVSVKESGRNYTITHITSEHEGNYYCQAHNAIGHHNSTFLFIQMTSSSSHPAMVAVTTIAVLLATILLLVFLWMRRKKASSKEIGQGGRPDAVLELLPVPVYDNVSALTNRLDTVAQREPIEELDDHHYASIDASVSEEQEVPGSGGQSVKTAVFYSLVNIQRVNAIPGESDPAETPEFYSTIK</sequence>
<evidence type="ECO:0000256" key="2">
    <source>
        <dbReference type="SAM" id="SignalP"/>
    </source>
</evidence>
<keyword evidence="5" id="KW-1185">Reference proteome</keyword>
<keyword evidence="2" id="KW-0732">Signal</keyword>
<dbReference type="CDD" id="cd00096">
    <property type="entry name" value="Ig"/>
    <property type="match status" value="1"/>
</dbReference>